<name>A0A428MVV1_9BACI</name>
<evidence type="ECO:0000313" key="9">
    <source>
        <dbReference type="EMBL" id="RSL30261.1"/>
    </source>
</evidence>
<evidence type="ECO:0000256" key="1">
    <source>
        <dbReference type="ARBA" id="ARBA00004651"/>
    </source>
</evidence>
<dbReference type="GO" id="GO:0005886">
    <property type="term" value="C:plasma membrane"/>
    <property type="evidence" value="ECO:0007669"/>
    <property type="project" value="UniProtKB-SubCell"/>
</dbReference>
<evidence type="ECO:0000259" key="8">
    <source>
        <dbReference type="PROSITE" id="PS50928"/>
    </source>
</evidence>
<keyword evidence="5 7" id="KW-1133">Transmembrane helix</keyword>
<comment type="similarity">
    <text evidence="7">Belongs to the binding-protein-dependent transport system permease family.</text>
</comment>
<dbReference type="PROSITE" id="PS50928">
    <property type="entry name" value="ABC_TM1"/>
    <property type="match status" value="1"/>
</dbReference>
<dbReference type="GO" id="GO:0015416">
    <property type="term" value="F:ABC-type phosphonate transporter activity"/>
    <property type="evidence" value="ECO:0007669"/>
    <property type="project" value="InterPro"/>
</dbReference>
<feature type="transmembrane region" description="Helical" evidence="7">
    <location>
        <begin position="31"/>
        <end position="50"/>
    </location>
</feature>
<dbReference type="OrthoDB" id="8557224at2"/>
<dbReference type="Proteomes" id="UP000275076">
    <property type="component" value="Unassembled WGS sequence"/>
</dbReference>
<dbReference type="EMBL" id="RBVX01000040">
    <property type="protein sequence ID" value="RSL30261.1"/>
    <property type="molecule type" value="Genomic_DNA"/>
</dbReference>
<evidence type="ECO:0000256" key="7">
    <source>
        <dbReference type="RuleBase" id="RU363032"/>
    </source>
</evidence>
<dbReference type="NCBIfam" id="TIGR01097">
    <property type="entry name" value="PhnE"/>
    <property type="match status" value="1"/>
</dbReference>
<evidence type="ECO:0000313" key="10">
    <source>
        <dbReference type="Proteomes" id="UP000275076"/>
    </source>
</evidence>
<keyword evidence="6 7" id="KW-0472">Membrane</keyword>
<evidence type="ECO:0000256" key="4">
    <source>
        <dbReference type="ARBA" id="ARBA00022692"/>
    </source>
</evidence>
<keyword evidence="3" id="KW-1003">Cell membrane</keyword>
<keyword evidence="10" id="KW-1185">Reference proteome</keyword>
<reference evidence="9 10" key="1">
    <citation type="submission" date="2018-10" db="EMBL/GenBank/DDBJ databases">
        <title>Draft genome sequence of Bacillus salarius IM0101, isolated from a hypersaline soil in Inner Mongolia, China.</title>
        <authorList>
            <person name="Yamprayoonswat W."/>
            <person name="Boonvisut S."/>
            <person name="Jumpathong W."/>
            <person name="Sittihan S."/>
            <person name="Ruangsuj P."/>
            <person name="Wanthongcharoen S."/>
            <person name="Thongpramul N."/>
            <person name="Pimmason S."/>
            <person name="Yu B."/>
            <person name="Yasawong M."/>
        </authorList>
    </citation>
    <scope>NUCLEOTIDE SEQUENCE [LARGE SCALE GENOMIC DNA]</scope>
    <source>
        <strain evidence="9 10">IM0101</strain>
    </source>
</reference>
<comment type="caution">
    <text evidence="9">The sequence shown here is derived from an EMBL/GenBank/DDBJ whole genome shotgun (WGS) entry which is preliminary data.</text>
</comment>
<feature type="transmembrane region" description="Helical" evidence="7">
    <location>
        <begin position="140"/>
        <end position="164"/>
    </location>
</feature>
<dbReference type="CDD" id="cd06261">
    <property type="entry name" value="TM_PBP2"/>
    <property type="match status" value="1"/>
</dbReference>
<sequence>MPIHPIYSAATSPSDNAMLFNKYKKAKKAVLWNRALLGVFLFFILLWAWIGTSFQMAELFTGFANIVAFLVNDFLPPDPGAVASMAGPILDTLFMSYAGVALSVGISFFLGVLAAKNLSFHPLCAFLSRSFITFVRSVPAIVWGILLVAAIGLGPLAGTIALGLSGVGILGKAYADLLEEIDESQLEAVRATGASWFQVFGQAVWPQFKSGFVTWSLYKMDLNIREAAMLGVVGAGGIGYALESSISLFQYKEAASGIVMIFFLIVIVEFATAKLRERII</sequence>
<dbReference type="SUPFAM" id="SSF161098">
    <property type="entry name" value="MetI-like"/>
    <property type="match status" value="1"/>
</dbReference>
<feature type="transmembrane region" description="Helical" evidence="7">
    <location>
        <begin position="96"/>
        <end position="120"/>
    </location>
</feature>
<dbReference type="InterPro" id="IPR000515">
    <property type="entry name" value="MetI-like"/>
</dbReference>
<dbReference type="AlphaFoldDB" id="A0A428MVV1"/>
<feature type="transmembrane region" description="Helical" evidence="7">
    <location>
        <begin position="254"/>
        <end position="273"/>
    </location>
</feature>
<feature type="domain" description="ABC transmembrane type-1" evidence="8">
    <location>
        <begin position="89"/>
        <end position="272"/>
    </location>
</feature>
<keyword evidence="4 7" id="KW-0812">Transmembrane</keyword>
<keyword evidence="2 7" id="KW-0813">Transport</keyword>
<proteinExistence type="inferred from homology"/>
<evidence type="ECO:0000256" key="3">
    <source>
        <dbReference type="ARBA" id="ARBA00022475"/>
    </source>
</evidence>
<evidence type="ECO:0000256" key="5">
    <source>
        <dbReference type="ARBA" id="ARBA00022989"/>
    </source>
</evidence>
<dbReference type="PANTHER" id="PTHR30043">
    <property type="entry name" value="PHOSPHONATES TRANSPORT SYSTEM PERMEASE PROTEIN"/>
    <property type="match status" value="1"/>
</dbReference>
<dbReference type="Pfam" id="PF00528">
    <property type="entry name" value="BPD_transp_1"/>
    <property type="match status" value="1"/>
</dbReference>
<organism evidence="9 10">
    <name type="scientific">Salibacterium salarium</name>
    <dbReference type="NCBI Taxonomy" id="284579"/>
    <lineage>
        <taxon>Bacteria</taxon>
        <taxon>Bacillati</taxon>
        <taxon>Bacillota</taxon>
        <taxon>Bacilli</taxon>
        <taxon>Bacillales</taxon>
        <taxon>Bacillaceae</taxon>
    </lineage>
</organism>
<dbReference type="RefSeq" id="WP_125560994.1">
    <property type="nucleotide sequence ID" value="NZ_RBVX01000040.1"/>
</dbReference>
<comment type="subcellular location">
    <subcellularLocation>
        <location evidence="1 7">Cell membrane</location>
        <topology evidence="1 7">Multi-pass membrane protein</topology>
    </subcellularLocation>
</comment>
<dbReference type="InterPro" id="IPR035906">
    <property type="entry name" value="MetI-like_sf"/>
</dbReference>
<accession>A0A428MVV1</accession>
<evidence type="ECO:0000256" key="2">
    <source>
        <dbReference type="ARBA" id="ARBA00022448"/>
    </source>
</evidence>
<evidence type="ECO:0000256" key="6">
    <source>
        <dbReference type="ARBA" id="ARBA00023136"/>
    </source>
</evidence>
<dbReference type="PANTHER" id="PTHR30043:SF1">
    <property type="entry name" value="ABC TRANSPORT SYSTEM PERMEASE PROTEIN P69"/>
    <property type="match status" value="1"/>
</dbReference>
<dbReference type="InterPro" id="IPR005769">
    <property type="entry name" value="PhnE/PtxC"/>
</dbReference>
<dbReference type="Gene3D" id="1.10.3720.10">
    <property type="entry name" value="MetI-like"/>
    <property type="match status" value="1"/>
</dbReference>
<protein>
    <submittedName>
        <fullName evidence="9">Phosphonate ABC transporter, permease protein PhnE</fullName>
    </submittedName>
</protein>
<feature type="transmembrane region" description="Helical" evidence="7">
    <location>
        <begin position="224"/>
        <end position="242"/>
    </location>
</feature>
<gene>
    <name evidence="9" type="primary">phnE</name>
    <name evidence="9" type="ORF">D7Z54_27040</name>
</gene>